<accession>A0A099Z6K2</accession>
<dbReference type="Proteomes" id="UP000053641">
    <property type="component" value="Unassembled WGS sequence"/>
</dbReference>
<keyword evidence="2" id="KW-1185">Reference proteome</keyword>
<dbReference type="EMBL" id="KL889338">
    <property type="protein sequence ID" value="KGL76718.1"/>
    <property type="molecule type" value="Genomic_DNA"/>
</dbReference>
<proteinExistence type="predicted"/>
<dbReference type="STRING" id="94827.A0A099Z6K2"/>
<dbReference type="PANTHER" id="PTHR33332">
    <property type="entry name" value="REVERSE TRANSCRIPTASE DOMAIN-CONTAINING PROTEIN"/>
    <property type="match status" value="1"/>
</dbReference>
<organism evidence="1 2">
    <name type="scientific">Tinamus guttatus</name>
    <name type="common">White-throated tinamou</name>
    <dbReference type="NCBI Taxonomy" id="94827"/>
    <lineage>
        <taxon>Eukaryota</taxon>
        <taxon>Metazoa</taxon>
        <taxon>Chordata</taxon>
        <taxon>Craniata</taxon>
        <taxon>Vertebrata</taxon>
        <taxon>Euteleostomi</taxon>
        <taxon>Archelosauria</taxon>
        <taxon>Archosauria</taxon>
        <taxon>Dinosauria</taxon>
        <taxon>Saurischia</taxon>
        <taxon>Theropoda</taxon>
        <taxon>Coelurosauria</taxon>
        <taxon>Aves</taxon>
        <taxon>Palaeognathae</taxon>
        <taxon>Tinamiformes</taxon>
        <taxon>Tinamidae</taxon>
        <taxon>Tinamus</taxon>
    </lineage>
</organism>
<evidence type="ECO:0000313" key="1">
    <source>
        <dbReference type="EMBL" id="KGL76718.1"/>
    </source>
</evidence>
<name>A0A099Z6K2_TINGU</name>
<feature type="non-terminal residue" evidence="1">
    <location>
        <position position="243"/>
    </location>
</feature>
<evidence type="ECO:0008006" key="3">
    <source>
        <dbReference type="Google" id="ProtNLM"/>
    </source>
</evidence>
<dbReference type="PRINTS" id="PR01345">
    <property type="entry name" value="CERVTRCPTASE"/>
</dbReference>
<reference evidence="1 2" key="1">
    <citation type="submission" date="2014-06" db="EMBL/GenBank/DDBJ databases">
        <title>Genome evolution of avian class.</title>
        <authorList>
            <person name="Zhang G."/>
            <person name="Li C."/>
        </authorList>
    </citation>
    <scope>NUCLEOTIDE SEQUENCE [LARGE SCALE GENOMIC DNA]</scope>
    <source>
        <strain evidence="1">BGI_N309</strain>
    </source>
</reference>
<feature type="non-terminal residue" evidence="1">
    <location>
        <position position="1"/>
    </location>
</feature>
<gene>
    <name evidence="1" type="ORF">N309_05699</name>
</gene>
<dbReference type="AlphaFoldDB" id="A0A099Z6K2"/>
<sequence>RDLGRLESWAERNLMRFNKSKCRVLHLGRNNPRHQDRLGADLLESSSVERDLGVLVDNRLTTSQQCALEAKKANGILACIRRSVASRWREAILPLYSALVRPHLKYCVKLWAPQYKDIELLEKMQRRATKMFNGLEHLSYEERLIELGLFSLEKRRLRRDFIHMYKYLKGECKEDGDKLFSVVASGKRWTNGNGYKLKHRKFNLHMGKNFFTMRVTEPWNRLPREAVESPSLEIFQTSLDATL</sequence>
<evidence type="ECO:0000313" key="2">
    <source>
        <dbReference type="Proteomes" id="UP000053641"/>
    </source>
</evidence>
<protein>
    <recommendedName>
        <fullName evidence="3">Reverse transcriptase</fullName>
    </recommendedName>
</protein>